<reference evidence="1 2" key="1">
    <citation type="submission" date="2018-10" db="EMBL/GenBank/DDBJ databases">
        <title>Bacillus Keqinensis sp. nov., a moderately halophilic bacterium isolated from a saline-alkaline lake.</title>
        <authorList>
            <person name="Wang H."/>
        </authorList>
    </citation>
    <scope>NUCLEOTIDE SEQUENCE [LARGE SCALE GENOMIC DNA]</scope>
    <source>
        <strain evidence="1 2">KQ-3</strain>
    </source>
</reference>
<gene>
    <name evidence="1" type="ORF">EBO34_11235</name>
</gene>
<evidence type="ECO:0000313" key="2">
    <source>
        <dbReference type="Proteomes" id="UP000278746"/>
    </source>
</evidence>
<name>A0A3M7TYC2_9BACI</name>
<comment type="caution">
    <text evidence="1">The sequence shown here is derived from an EMBL/GenBank/DDBJ whole genome shotgun (WGS) entry which is preliminary data.</text>
</comment>
<accession>A0A3M7TYC2</accession>
<dbReference type="AlphaFoldDB" id="A0A3M7TYC2"/>
<sequence length="100" mass="12131">MFVKREVHERSNRKNTMLEQLFPESFMRKYTDYRDFDEMVEASNICLASGKAQREIETCRIWSQFVREHTSFSGWREMRKTAAEHYSYPSKIQAPHQKIY</sequence>
<dbReference type="RefSeq" id="WP_122898283.1">
    <property type="nucleotide sequence ID" value="NZ_RHIB01000001.1"/>
</dbReference>
<dbReference type="EMBL" id="RHIB01000001">
    <property type="protein sequence ID" value="RNA70463.1"/>
    <property type="molecule type" value="Genomic_DNA"/>
</dbReference>
<evidence type="ECO:0000313" key="1">
    <source>
        <dbReference type="EMBL" id="RNA70463.1"/>
    </source>
</evidence>
<organism evidence="1 2">
    <name type="scientific">Alteribacter keqinensis</name>
    <dbReference type="NCBI Taxonomy" id="2483800"/>
    <lineage>
        <taxon>Bacteria</taxon>
        <taxon>Bacillati</taxon>
        <taxon>Bacillota</taxon>
        <taxon>Bacilli</taxon>
        <taxon>Bacillales</taxon>
        <taxon>Bacillaceae</taxon>
        <taxon>Alteribacter</taxon>
    </lineage>
</organism>
<protein>
    <submittedName>
        <fullName evidence="1">Uncharacterized protein</fullName>
    </submittedName>
</protein>
<dbReference type="Proteomes" id="UP000278746">
    <property type="component" value="Unassembled WGS sequence"/>
</dbReference>
<keyword evidence="2" id="KW-1185">Reference proteome</keyword>
<dbReference type="OrthoDB" id="2889017at2"/>
<proteinExistence type="predicted"/>